<evidence type="ECO:0000313" key="4">
    <source>
        <dbReference type="EMBL" id="MBW0133807.1"/>
    </source>
</evidence>
<evidence type="ECO:0000256" key="1">
    <source>
        <dbReference type="ARBA" id="ARBA00022450"/>
    </source>
</evidence>
<comment type="caution">
    <text evidence="4">The sequence shown here is derived from an EMBL/GenBank/DDBJ whole genome shotgun (WGS) entry which is preliminary data.</text>
</comment>
<dbReference type="Pfam" id="PF00550">
    <property type="entry name" value="PP-binding"/>
    <property type="match status" value="1"/>
</dbReference>
<sequence>MTTRTADDARALVLDALRAVAPGPELDALGPHDDLRDTLGLDSLDFLAVVRRVSDGTGIRIDEDDYGRLSDLDGWVALLTRPS</sequence>
<dbReference type="Proteomes" id="UP000694287">
    <property type="component" value="Unassembled WGS sequence"/>
</dbReference>
<keyword evidence="1" id="KW-0596">Phosphopantetheine</keyword>
<evidence type="ECO:0000313" key="5">
    <source>
        <dbReference type="Proteomes" id="UP000694287"/>
    </source>
</evidence>
<dbReference type="PROSITE" id="PS00012">
    <property type="entry name" value="PHOSPHOPANTETHEINE"/>
    <property type="match status" value="1"/>
</dbReference>
<dbReference type="PROSITE" id="PS50075">
    <property type="entry name" value="CARRIER"/>
    <property type="match status" value="1"/>
</dbReference>
<gene>
    <name evidence="4" type="ORF">I4I81_06020</name>
</gene>
<name>A0ABS6UNH4_9PSEU</name>
<dbReference type="EMBL" id="JADQDK010000001">
    <property type="protein sequence ID" value="MBW0133807.1"/>
    <property type="molecule type" value="Genomic_DNA"/>
</dbReference>
<organism evidence="4 5">
    <name type="scientific">Pseudonocardia abyssalis</name>
    <dbReference type="NCBI Taxonomy" id="2792008"/>
    <lineage>
        <taxon>Bacteria</taxon>
        <taxon>Bacillati</taxon>
        <taxon>Actinomycetota</taxon>
        <taxon>Actinomycetes</taxon>
        <taxon>Pseudonocardiales</taxon>
        <taxon>Pseudonocardiaceae</taxon>
        <taxon>Pseudonocardia</taxon>
    </lineage>
</organism>
<protein>
    <submittedName>
        <fullName evidence="4">Acyl carrier protein</fullName>
    </submittedName>
</protein>
<evidence type="ECO:0000259" key="3">
    <source>
        <dbReference type="PROSITE" id="PS50075"/>
    </source>
</evidence>
<dbReference type="InterPro" id="IPR009081">
    <property type="entry name" value="PP-bd_ACP"/>
</dbReference>
<dbReference type="InterPro" id="IPR006162">
    <property type="entry name" value="Ppantetheine_attach_site"/>
</dbReference>
<accession>A0ABS6UNH4</accession>
<dbReference type="RefSeq" id="WP_218615874.1">
    <property type="nucleotide sequence ID" value="NZ_JADQDK010000001.1"/>
</dbReference>
<keyword evidence="2" id="KW-0597">Phosphoprotein</keyword>
<keyword evidence="5" id="KW-1185">Reference proteome</keyword>
<feature type="domain" description="Carrier" evidence="3">
    <location>
        <begin position="7"/>
        <end position="83"/>
    </location>
</feature>
<reference evidence="4 5" key="1">
    <citation type="submission" date="2020-11" db="EMBL/GenBank/DDBJ databases">
        <title>Pseudonocardia abyssalis sp. nov. and Pseudonocardia oceani sp. nov., description and phylogenomic analysis of two novel actinomycetes isolated from the deep Southern Ocean.</title>
        <authorList>
            <person name="Parra J."/>
        </authorList>
    </citation>
    <scope>NUCLEOTIDE SEQUENCE [LARGE SCALE GENOMIC DNA]</scope>
    <source>
        <strain evidence="4 5">KRD-168</strain>
    </source>
</reference>
<evidence type="ECO:0000256" key="2">
    <source>
        <dbReference type="ARBA" id="ARBA00022553"/>
    </source>
</evidence>
<proteinExistence type="predicted"/>